<evidence type="ECO:0000256" key="2">
    <source>
        <dbReference type="ARBA" id="ARBA00023015"/>
    </source>
</evidence>
<proteinExistence type="predicted"/>
<dbReference type="Gene3D" id="1.10.1660.10">
    <property type="match status" value="1"/>
</dbReference>
<dbReference type="PROSITE" id="PS50937">
    <property type="entry name" value="HTH_MERR_2"/>
    <property type="match status" value="1"/>
</dbReference>
<dbReference type="InterPro" id="IPR003759">
    <property type="entry name" value="Cbl-bd_cap"/>
</dbReference>
<keyword evidence="4" id="KW-0804">Transcription</keyword>
<dbReference type="InterPro" id="IPR006158">
    <property type="entry name" value="Cobalamin-bd"/>
</dbReference>
<dbReference type="SUPFAM" id="SSF52242">
    <property type="entry name" value="Cobalamin (vitamin B12)-binding domain"/>
    <property type="match status" value="1"/>
</dbReference>
<dbReference type="SUPFAM" id="SSF46955">
    <property type="entry name" value="Putative DNA-binding domain"/>
    <property type="match status" value="1"/>
</dbReference>
<comment type="caution">
    <text evidence="7">The sequence shown here is derived from an EMBL/GenBank/DDBJ whole genome shotgun (WGS) entry which is preliminary data.</text>
</comment>
<keyword evidence="8" id="KW-1185">Reference proteome</keyword>
<dbReference type="EMBL" id="BAABGY010000002">
    <property type="protein sequence ID" value="GAA4321431.1"/>
    <property type="molecule type" value="Genomic_DNA"/>
</dbReference>
<dbReference type="PROSITE" id="PS51332">
    <property type="entry name" value="B12_BINDING"/>
    <property type="match status" value="1"/>
</dbReference>
<dbReference type="RefSeq" id="WP_345253461.1">
    <property type="nucleotide sequence ID" value="NZ_BAABGY010000002.1"/>
</dbReference>
<evidence type="ECO:0000313" key="8">
    <source>
        <dbReference type="Proteomes" id="UP001501725"/>
    </source>
</evidence>
<evidence type="ECO:0000256" key="3">
    <source>
        <dbReference type="ARBA" id="ARBA00023125"/>
    </source>
</evidence>
<dbReference type="InterPro" id="IPR036724">
    <property type="entry name" value="Cobalamin-bd_sf"/>
</dbReference>
<dbReference type="Gene3D" id="1.10.1240.10">
    <property type="entry name" value="Methionine synthase domain"/>
    <property type="match status" value="1"/>
</dbReference>
<evidence type="ECO:0000259" key="5">
    <source>
        <dbReference type="PROSITE" id="PS50937"/>
    </source>
</evidence>
<dbReference type="InterPro" id="IPR009061">
    <property type="entry name" value="DNA-bd_dom_put_sf"/>
</dbReference>
<sequence length="290" mass="33250">MGFTIKELETLTGVKAHTIRIWEQRYGFLKPSRTATNIRTYNNDELKTLLTVALLNKYGYKISRIDEMNAEQRHREVLNLHFQDAQHEHLINELIGCMVDLDNYGFENRLNGYLAEHGLEETLVTIVFRFLEKTGILWQTGRINPAHEHIVSNIVRQKIISGIESLPPAPDAEPRLLLFLPEGEFHELGLLYVFYLLRKRGCYVLYLGANMPLKDVLYVARLKRPDYCYIHLTAVIHRPAFQRFITGLSNQLPDTRILLSGQVAAETPRNAPNLVPLQSLSAAITYINGL</sequence>
<dbReference type="Gene3D" id="3.40.50.280">
    <property type="entry name" value="Cobalamin-binding domain"/>
    <property type="match status" value="1"/>
</dbReference>
<feature type="domain" description="HTH merR-type" evidence="5">
    <location>
        <begin position="1"/>
        <end position="71"/>
    </location>
</feature>
<dbReference type="Proteomes" id="UP001501725">
    <property type="component" value="Unassembled WGS sequence"/>
</dbReference>
<protein>
    <recommendedName>
        <fullName evidence="9">MerR family transcriptional regulator</fullName>
    </recommendedName>
</protein>
<dbReference type="InterPro" id="IPR047057">
    <property type="entry name" value="MerR_fam"/>
</dbReference>
<dbReference type="InterPro" id="IPR036594">
    <property type="entry name" value="Meth_synthase_dom"/>
</dbReference>
<evidence type="ECO:0000256" key="4">
    <source>
        <dbReference type="ARBA" id="ARBA00023163"/>
    </source>
</evidence>
<accession>A0ABP8GBQ3</accession>
<keyword evidence="1" id="KW-0678">Repressor</keyword>
<organism evidence="7 8">
    <name type="scientific">Flaviaesturariibacter amylovorans</name>
    <dbReference type="NCBI Taxonomy" id="1084520"/>
    <lineage>
        <taxon>Bacteria</taxon>
        <taxon>Pseudomonadati</taxon>
        <taxon>Bacteroidota</taxon>
        <taxon>Chitinophagia</taxon>
        <taxon>Chitinophagales</taxon>
        <taxon>Chitinophagaceae</taxon>
        <taxon>Flaviaestuariibacter</taxon>
    </lineage>
</organism>
<evidence type="ECO:0000256" key="1">
    <source>
        <dbReference type="ARBA" id="ARBA00022491"/>
    </source>
</evidence>
<evidence type="ECO:0000259" key="6">
    <source>
        <dbReference type="PROSITE" id="PS51332"/>
    </source>
</evidence>
<keyword evidence="2" id="KW-0805">Transcription regulation</keyword>
<dbReference type="Pfam" id="PF02607">
    <property type="entry name" value="B12-binding_2"/>
    <property type="match status" value="1"/>
</dbReference>
<evidence type="ECO:0000313" key="7">
    <source>
        <dbReference type="EMBL" id="GAA4321431.1"/>
    </source>
</evidence>
<dbReference type="Pfam" id="PF13411">
    <property type="entry name" value="MerR_1"/>
    <property type="match status" value="1"/>
</dbReference>
<keyword evidence="3" id="KW-0238">DNA-binding</keyword>
<evidence type="ECO:0008006" key="9">
    <source>
        <dbReference type="Google" id="ProtNLM"/>
    </source>
</evidence>
<dbReference type="SMART" id="SM00422">
    <property type="entry name" value="HTH_MERR"/>
    <property type="match status" value="1"/>
</dbReference>
<dbReference type="CDD" id="cd01104">
    <property type="entry name" value="HTH_MlrA-CarA"/>
    <property type="match status" value="1"/>
</dbReference>
<feature type="domain" description="B12-binding" evidence="6">
    <location>
        <begin position="173"/>
        <end position="290"/>
    </location>
</feature>
<name>A0ABP8GBQ3_9BACT</name>
<dbReference type="PANTHER" id="PTHR30204">
    <property type="entry name" value="REDOX-CYCLING DRUG-SENSING TRANSCRIPTIONAL ACTIVATOR SOXR"/>
    <property type="match status" value="1"/>
</dbReference>
<gene>
    <name evidence="7" type="ORF">GCM10023184_07210</name>
</gene>
<reference evidence="8" key="1">
    <citation type="journal article" date="2019" name="Int. J. Syst. Evol. Microbiol.">
        <title>The Global Catalogue of Microorganisms (GCM) 10K type strain sequencing project: providing services to taxonomists for standard genome sequencing and annotation.</title>
        <authorList>
            <consortium name="The Broad Institute Genomics Platform"/>
            <consortium name="The Broad Institute Genome Sequencing Center for Infectious Disease"/>
            <person name="Wu L."/>
            <person name="Ma J."/>
        </authorList>
    </citation>
    <scope>NUCLEOTIDE SEQUENCE [LARGE SCALE GENOMIC DNA]</scope>
    <source>
        <strain evidence="8">JCM 17919</strain>
    </source>
</reference>
<dbReference type="PANTHER" id="PTHR30204:SF69">
    <property type="entry name" value="MERR-FAMILY TRANSCRIPTIONAL REGULATOR"/>
    <property type="match status" value="1"/>
</dbReference>
<dbReference type="InterPro" id="IPR000551">
    <property type="entry name" value="MerR-type_HTH_dom"/>
</dbReference>